<feature type="transmembrane region" description="Helical" evidence="6">
    <location>
        <begin position="109"/>
        <end position="126"/>
    </location>
</feature>
<dbReference type="GO" id="GO:0005886">
    <property type="term" value="C:plasma membrane"/>
    <property type="evidence" value="ECO:0007669"/>
    <property type="project" value="UniProtKB-SubCell"/>
</dbReference>
<keyword evidence="3 6" id="KW-0812">Transmembrane</keyword>
<evidence type="ECO:0000256" key="5">
    <source>
        <dbReference type="ARBA" id="ARBA00023136"/>
    </source>
</evidence>
<dbReference type="Pfam" id="PF07690">
    <property type="entry name" value="MFS_1"/>
    <property type="match status" value="1"/>
</dbReference>
<feature type="transmembrane region" description="Helical" evidence="6">
    <location>
        <begin position="240"/>
        <end position="262"/>
    </location>
</feature>
<comment type="subcellular location">
    <subcellularLocation>
        <location evidence="1">Cell membrane</location>
        <topology evidence="1">Multi-pass membrane protein</topology>
    </subcellularLocation>
</comment>
<dbReference type="PANTHER" id="PTHR43683">
    <property type="entry name" value="MULTIDRUG EFFLUX PROTEIN YFMO"/>
    <property type="match status" value="1"/>
</dbReference>
<keyword evidence="2" id="KW-0813">Transport</keyword>
<dbReference type="AlphaFoldDB" id="A0A823J439"/>
<evidence type="ECO:0000256" key="2">
    <source>
        <dbReference type="ARBA" id="ARBA00022448"/>
    </source>
</evidence>
<dbReference type="Gene3D" id="1.20.1250.20">
    <property type="entry name" value="MFS general substrate transporter like domains"/>
    <property type="match status" value="1"/>
</dbReference>
<organism evidence="8 9">
    <name type="scientific">Listeria monocytogenes</name>
    <dbReference type="NCBI Taxonomy" id="1639"/>
    <lineage>
        <taxon>Bacteria</taxon>
        <taxon>Bacillati</taxon>
        <taxon>Bacillota</taxon>
        <taxon>Bacilli</taxon>
        <taxon>Bacillales</taxon>
        <taxon>Listeriaceae</taxon>
        <taxon>Listeria</taxon>
    </lineage>
</organism>
<evidence type="ECO:0000256" key="3">
    <source>
        <dbReference type="ARBA" id="ARBA00022692"/>
    </source>
</evidence>
<comment type="caution">
    <text evidence="8">The sequence shown here is derived from an EMBL/GenBank/DDBJ whole genome shotgun (WGS) entry which is preliminary data.</text>
</comment>
<evidence type="ECO:0000313" key="8">
    <source>
        <dbReference type="EMBL" id="EAG9354307.1"/>
    </source>
</evidence>
<proteinExistence type="predicted"/>
<dbReference type="PRINTS" id="PR01035">
    <property type="entry name" value="TCRTETA"/>
</dbReference>
<evidence type="ECO:0000313" key="9">
    <source>
        <dbReference type="Proteomes" id="UP000524387"/>
    </source>
</evidence>
<feature type="transmembrane region" description="Helical" evidence="6">
    <location>
        <begin position="133"/>
        <end position="155"/>
    </location>
</feature>
<feature type="transmembrane region" description="Helical" evidence="6">
    <location>
        <begin position="48"/>
        <end position="69"/>
    </location>
</feature>
<dbReference type="RefSeq" id="WP_070034114.1">
    <property type="nucleotide sequence ID" value="NZ_CP090057.1"/>
</dbReference>
<sequence length="398" mass="42859">MMTDKEMNTGKWITAAASLLAFMGIGVVDPLLPSIAESIGASHSQVEMLFTAYIFTMAIMMIPIGIVAGKLGDKKLIVIGLFIVTIFALLCGLSDTIGALSIFRAGWGFGNSMFMATAMTMLIALSETPGHAIGIYEASMGLGMAFGPLLGGILGNISWRYPFFATACLIFIAFLLILFKVKEPKKVAPAPTEKNEVAIKQMLHLFKYRPFLQIAFSGMFYYYCFFTILAYSPLILGLSAIQIGFVFFAWGLCLALGSAKVSHALEIRFNSKQILKGSLLACAVILALLGFIDNTAVDIGLIVISGLILGINNALFTTTVMEHSPYARSVTSGAYNFVRWLGAAFAPLCSGLLSEALGMKMPFIVASVICLAGMGLLFIKLKPAHFALQQSTSYFAKK</sequence>
<accession>A0A823J439</accession>
<dbReference type="PANTHER" id="PTHR43683:SF1">
    <property type="entry name" value="MULTIDRUG EFFLUX PROTEIN YFMO"/>
    <property type="match status" value="1"/>
</dbReference>
<feature type="transmembrane region" description="Helical" evidence="6">
    <location>
        <begin position="161"/>
        <end position="179"/>
    </location>
</feature>
<dbReference type="InterPro" id="IPR001958">
    <property type="entry name" value="Tet-R_TetA/multi-R_MdtG-like"/>
</dbReference>
<evidence type="ECO:0000256" key="4">
    <source>
        <dbReference type="ARBA" id="ARBA00022989"/>
    </source>
</evidence>
<dbReference type="Proteomes" id="UP000524387">
    <property type="component" value="Unassembled WGS sequence"/>
</dbReference>
<keyword evidence="5 6" id="KW-0472">Membrane</keyword>
<feature type="transmembrane region" description="Helical" evidence="6">
    <location>
        <begin position="337"/>
        <end position="357"/>
    </location>
</feature>
<feature type="transmembrane region" description="Helical" evidence="6">
    <location>
        <begin position="363"/>
        <end position="381"/>
    </location>
</feature>
<evidence type="ECO:0000259" key="7">
    <source>
        <dbReference type="PROSITE" id="PS50850"/>
    </source>
</evidence>
<dbReference type="InterPro" id="IPR011701">
    <property type="entry name" value="MFS"/>
</dbReference>
<gene>
    <name evidence="8" type="primary">mdrL</name>
    <name evidence="8" type="ORF">CW895_10930</name>
</gene>
<feature type="domain" description="Major facilitator superfamily (MFS) profile" evidence="7">
    <location>
        <begin position="10"/>
        <end position="385"/>
    </location>
</feature>
<dbReference type="InterPro" id="IPR020846">
    <property type="entry name" value="MFS_dom"/>
</dbReference>
<keyword evidence="4 6" id="KW-1133">Transmembrane helix</keyword>
<dbReference type="CDD" id="cd17474">
    <property type="entry name" value="MFS_YfmO_like"/>
    <property type="match status" value="1"/>
</dbReference>
<feature type="transmembrane region" description="Helical" evidence="6">
    <location>
        <begin position="274"/>
        <end position="292"/>
    </location>
</feature>
<protein>
    <submittedName>
        <fullName evidence="8">Multidrug efflux MFS transporter MdrL</fullName>
    </submittedName>
</protein>
<feature type="transmembrane region" description="Helical" evidence="6">
    <location>
        <begin position="76"/>
        <end position="103"/>
    </location>
</feature>
<name>A0A823J439_LISMN</name>
<dbReference type="InterPro" id="IPR036259">
    <property type="entry name" value="MFS_trans_sf"/>
</dbReference>
<dbReference type="PROSITE" id="PS50850">
    <property type="entry name" value="MFS"/>
    <property type="match status" value="1"/>
</dbReference>
<evidence type="ECO:0000256" key="1">
    <source>
        <dbReference type="ARBA" id="ARBA00004651"/>
    </source>
</evidence>
<evidence type="ECO:0000256" key="6">
    <source>
        <dbReference type="SAM" id="Phobius"/>
    </source>
</evidence>
<dbReference type="SUPFAM" id="SSF103473">
    <property type="entry name" value="MFS general substrate transporter"/>
    <property type="match status" value="1"/>
</dbReference>
<dbReference type="InterPro" id="IPR053200">
    <property type="entry name" value="YfmO-like"/>
</dbReference>
<dbReference type="EMBL" id="AABEKN010000004">
    <property type="protein sequence ID" value="EAG9354307.1"/>
    <property type="molecule type" value="Genomic_DNA"/>
</dbReference>
<feature type="transmembrane region" description="Helical" evidence="6">
    <location>
        <begin position="12"/>
        <end position="28"/>
    </location>
</feature>
<feature type="transmembrane region" description="Helical" evidence="6">
    <location>
        <begin position="298"/>
        <end position="316"/>
    </location>
</feature>
<reference evidence="8 9" key="1">
    <citation type="submission" date="2019-04" db="EMBL/GenBank/DDBJ databases">
        <authorList>
            <consortium name="GenomeTrakr network: Whole genome sequencing for foodborne pathogen traceback"/>
        </authorList>
    </citation>
    <scope>NUCLEOTIDE SEQUENCE [LARGE SCALE GENOMIC DNA]</scope>
    <source>
        <strain evidence="8 9">CFSAN072502</strain>
    </source>
</reference>
<feature type="transmembrane region" description="Helical" evidence="6">
    <location>
        <begin position="211"/>
        <end position="234"/>
    </location>
</feature>
<dbReference type="GO" id="GO:0022857">
    <property type="term" value="F:transmembrane transporter activity"/>
    <property type="evidence" value="ECO:0007669"/>
    <property type="project" value="InterPro"/>
</dbReference>